<dbReference type="EMBL" id="VSSQ01023512">
    <property type="protein sequence ID" value="MPM70502.1"/>
    <property type="molecule type" value="Genomic_DNA"/>
</dbReference>
<sequence length="149" mass="16623">MHVLYPFRHGGESVVDAGQVAARVCSERRPVGHLPFEGQNELSSEVLNRQRHGKAPVAANLQRIDSLDLLAGFQNCGSRVVLVGEHIAPHQHTGKSVFGVRMLRQRFHIGFQTGNRAFAAFDLFRKIFEKIILQPVLLALVTCFEQAQL</sequence>
<organism evidence="1">
    <name type="scientific">bioreactor metagenome</name>
    <dbReference type="NCBI Taxonomy" id="1076179"/>
    <lineage>
        <taxon>unclassified sequences</taxon>
        <taxon>metagenomes</taxon>
        <taxon>ecological metagenomes</taxon>
    </lineage>
</organism>
<gene>
    <name evidence="1" type="ORF">SDC9_117457</name>
</gene>
<proteinExistence type="predicted"/>
<dbReference type="AlphaFoldDB" id="A0A645BYT2"/>
<name>A0A645BYT2_9ZZZZ</name>
<protein>
    <submittedName>
        <fullName evidence="1">Uncharacterized protein</fullName>
    </submittedName>
</protein>
<accession>A0A645BYT2</accession>
<reference evidence="1" key="1">
    <citation type="submission" date="2019-08" db="EMBL/GenBank/DDBJ databases">
        <authorList>
            <person name="Kucharzyk K."/>
            <person name="Murdoch R.W."/>
            <person name="Higgins S."/>
            <person name="Loffler F."/>
        </authorList>
    </citation>
    <scope>NUCLEOTIDE SEQUENCE</scope>
</reference>
<evidence type="ECO:0000313" key="1">
    <source>
        <dbReference type="EMBL" id="MPM70502.1"/>
    </source>
</evidence>
<comment type="caution">
    <text evidence="1">The sequence shown here is derived from an EMBL/GenBank/DDBJ whole genome shotgun (WGS) entry which is preliminary data.</text>
</comment>